<proteinExistence type="predicted"/>
<gene>
    <name evidence="2" type="ORF">CDEST_14888</name>
</gene>
<dbReference type="GeneID" id="87951388"/>
<accession>A0AAX4J2V1</accession>
<reference evidence="3" key="1">
    <citation type="journal article" date="2023" name="bioRxiv">
        <title>Complete genome of the Medicago anthracnose fungus, Colletotrichum destructivum, reveals a mini-chromosome-like region within a core chromosome.</title>
        <authorList>
            <person name="Lapalu N."/>
            <person name="Simon A."/>
            <person name="Lu A."/>
            <person name="Plaumann P.-L."/>
            <person name="Amselem J."/>
            <person name="Pigne S."/>
            <person name="Auger A."/>
            <person name="Koch C."/>
            <person name="Dallery J.-F."/>
            <person name="O'Connell R.J."/>
        </authorList>
    </citation>
    <scope>NUCLEOTIDE SEQUENCE [LARGE SCALE GENOMIC DNA]</scope>
    <source>
        <strain evidence="3">CBS 520.97</strain>
    </source>
</reference>
<keyword evidence="3" id="KW-1185">Reference proteome</keyword>
<feature type="compositionally biased region" description="Basic and acidic residues" evidence="1">
    <location>
        <begin position="118"/>
        <end position="128"/>
    </location>
</feature>
<dbReference type="KEGG" id="cdet:87951388"/>
<evidence type="ECO:0000256" key="1">
    <source>
        <dbReference type="SAM" id="MobiDB-lite"/>
    </source>
</evidence>
<evidence type="ECO:0000313" key="2">
    <source>
        <dbReference type="EMBL" id="WQF89874.1"/>
    </source>
</evidence>
<sequence>MAVCPSVSSPSCISVRSPPFQTPSSNSGASTASASALPSVRPFPITHLTDTGAESLNACLSLRPPFHRAAFHSDPLLKMQAARRFGKRLPLLSPTRHAPSIRKIASLQREPAPPSARAQDHDRRDRYPPADAPRQGSRVESSDGDVLLRRIGKCLSFGCTPRQTADAAALVRDIADNWLAIQMTLAARSPQVRDLVYTGALWKDNADKILDPSTPRPWKGIGRHAQLVRVGQEAAVRFLDYSLATAPPRYQKMWEKLRDEGERNHGYEVPPHLELADVWLSHVDNRVLQTQNVSALARLDSHKRFLDHGEFTLTVSIWSHRYIAKLADATVLVTYNTNMAHRNETFLNKELPRIADLGLDPPKAYHQAMQKGEAVLCAVEKLEKETWDSADAVEDFGSASTDQ</sequence>
<feature type="region of interest" description="Disordered" evidence="1">
    <location>
        <begin position="101"/>
        <end position="143"/>
    </location>
</feature>
<feature type="region of interest" description="Disordered" evidence="1">
    <location>
        <begin position="1"/>
        <end position="35"/>
    </location>
</feature>
<name>A0AAX4J2V1_9PEZI</name>
<protein>
    <submittedName>
        <fullName evidence="2">Uncharacterized protein</fullName>
    </submittedName>
</protein>
<dbReference type="EMBL" id="CP137314">
    <property type="protein sequence ID" value="WQF89874.1"/>
    <property type="molecule type" value="Genomic_DNA"/>
</dbReference>
<dbReference type="Proteomes" id="UP001322277">
    <property type="component" value="Chromosome 10"/>
</dbReference>
<dbReference type="RefSeq" id="XP_062787095.1">
    <property type="nucleotide sequence ID" value="XM_062931044.1"/>
</dbReference>
<dbReference type="AlphaFoldDB" id="A0AAX4J2V1"/>
<organism evidence="2 3">
    <name type="scientific">Colletotrichum destructivum</name>
    <dbReference type="NCBI Taxonomy" id="34406"/>
    <lineage>
        <taxon>Eukaryota</taxon>
        <taxon>Fungi</taxon>
        <taxon>Dikarya</taxon>
        <taxon>Ascomycota</taxon>
        <taxon>Pezizomycotina</taxon>
        <taxon>Sordariomycetes</taxon>
        <taxon>Hypocreomycetidae</taxon>
        <taxon>Glomerellales</taxon>
        <taxon>Glomerellaceae</taxon>
        <taxon>Colletotrichum</taxon>
        <taxon>Colletotrichum destructivum species complex</taxon>
    </lineage>
</organism>
<evidence type="ECO:0000313" key="3">
    <source>
        <dbReference type="Proteomes" id="UP001322277"/>
    </source>
</evidence>